<gene>
    <name evidence="4" type="ORF">GNP93_17055</name>
</gene>
<feature type="domain" description="Acetophenone carboxylase-like C-terminal" evidence="3">
    <location>
        <begin position="532"/>
        <end position="704"/>
    </location>
</feature>
<evidence type="ECO:0000259" key="1">
    <source>
        <dbReference type="Pfam" id="PF01968"/>
    </source>
</evidence>
<keyword evidence="5" id="KW-1185">Reference proteome</keyword>
<accession>A0A7X3CTF6</accession>
<dbReference type="PANTHER" id="PTHR11365:SF23">
    <property type="entry name" value="HYPOTHETICAL 5-OXOPROLINASE (EUROFUNG)-RELATED"/>
    <property type="match status" value="1"/>
</dbReference>
<reference evidence="4 5" key="1">
    <citation type="submission" date="2019-11" db="EMBL/GenBank/DDBJ databases">
        <title>Draft genome sequences of five Paenibacillus species of dairy origin.</title>
        <authorList>
            <person name="Olajide A.M."/>
            <person name="Chen S."/>
            <person name="Lapointe G."/>
        </authorList>
    </citation>
    <scope>NUCLEOTIDE SEQUENCE [LARGE SCALE GENOMIC DNA]</scope>
    <source>
        <strain evidence="4 5">2CS3</strain>
    </source>
</reference>
<organism evidence="4 5">
    <name type="scientific">Paenibacillus validus</name>
    <dbReference type="NCBI Taxonomy" id="44253"/>
    <lineage>
        <taxon>Bacteria</taxon>
        <taxon>Bacillati</taxon>
        <taxon>Bacillota</taxon>
        <taxon>Bacilli</taxon>
        <taxon>Bacillales</taxon>
        <taxon>Paenibacillaceae</taxon>
        <taxon>Paenibacillus</taxon>
    </lineage>
</organism>
<dbReference type="InterPro" id="IPR008040">
    <property type="entry name" value="Hydant_A_N"/>
</dbReference>
<dbReference type="Pfam" id="PF01968">
    <property type="entry name" value="Hydantoinase_A"/>
    <property type="match status" value="1"/>
</dbReference>
<sequence>MLNHIHSNLERRMKMEVEEYIVSVDTGGTFTDCVIVNSKGQVTVGKSHSTPPDFSEGVLESVRVTAEKIGLTLEQLLPRTIQFIHGTTVTTNAMVERRGVKVGFLTTVGHKDVLHMMRIMGRTAGMPVHQLQLSKTSKPEAIVPKQLIEEVYERVDYKGNVIAPLDLEHSRKAIQRLLDQDVKAIAISLLWSFKNPEHEQILKKLVKELAPEMTVSLSSEIVPKIGEYERSATTVINSYTSPLLSGYVNKLYEGLSSKGLKTQLLIMQSIGGLMPANEAERLSVTTLMSGPAGGVMGAKFLGNKYGHANVICTDVGGTTFDVGLVVNGEPVISSTTEMNQYTLSLPMIDIVSIGAGGGSIAKVDVGSTLLVGPDSAGARPGPVCYGKGGTEPTVTDADVVLGFIDPDYFLDGKVKLYKDKAVEAIREKIAIPLGLSVEDAAAGIVEIANSHMADLIRKMSIERGYDPRDFIIYLYGGAGPTHGTAYGRDLGVKEMIVPLGETAAVYSAFGISSSDISHVYEISDPAVAPWNVKQVQDNFLYLEDKAITQLLEENVKNEHIRLDRWVEMRYKGQVHQVDVPFPSGAIHEQALSQVVVEFESRYETLYGKGSAFKEGGIELVSYRVNAYGKLPKPSLEAKTANEAEQQLVITNRSVYWKELGGYRDTTIYRGNLASYKDLIAGPSIIELPTTTIPVYPGQTVQVDSLGSLIIHNSVE</sequence>
<dbReference type="GO" id="GO:0017168">
    <property type="term" value="F:5-oxoprolinase (ATP-hydrolyzing) activity"/>
    <property type="evidence" value="ECO:0007669"/>
    <property type="project" value="TreeGrafter"/>
</dbReference>
<proteinExistence type="predicted"/>
<evidence type="ECO:0000313" key="5">
    <source>
        <dbReference type="Proteomes" id="UP000450917"/>
    </source>
</evidence>
<evidence type="ECO:0000259" key="2">
    <source>
        <dbReference type="Pfam" id="PF05378"/>
    </source>
</evidence>
<dbReference type="PANTHER" id="PTHR11365">
    <property type="entry name" value="5-OXOPROLINASE RELATED"/>
    <property type="match status" value="1"/>
</dbReference>
<dbReference type="InterPro" id="IPR045079">
    <property type="entry name" value="Oxoprolinase-like"/>
</dbReference>
<dbReference type="InterPro" id="IPR049517">
    <property type="entry name" value="ACX-like_C"/>
</dbReference>
<dbReference type="EMBL" id="WNZX01000014">
    <property type="protein sequence ID" value="MUG72382.1"/>
    <property type="molecule type" value="Genomic_DNA"/>
</dbReference>
<protein>
    <submittedName>
        <fullName evidence="4">Hydantoinase/oxoprolinase family protein</fullName>
    </submittedName>
</protein>
<evidence type="ECO:0000313" key="4">
    <source>
        <dbReference type="EMBL" id="MUG72382.1"/>
    </source>
</evidence>
<evidence type="ECO:0000259" key="3">
    <source>
        <dbReference type="Pfam" id="PF19278"/>
    </source>
</evidence>
<dbReference type="AlphaFoldDB" id="A0A7X3CTF6"/>
<dbReference type="Pfam" id="PF19278">
    <property type="entry name" value="Hydant_A_C"/>
    <property type="match status" value="1"/>
</dbReference>
<dbReference type="Pfam" id="PF05378">
    <property type="entry name" value="Hydant_A_N"/>
    <property type="match status" value="1"/>
</dbReference>
<name>A0A7X3CTF6_9BACL</name>
<comment type="caution">
    <text evidence="4">The sequence shown here is derived from an EMBL/GenBank/DDBJ whole genome shotgun (WGS) entry which is preliminary data.</text>
</comment>
<dbReference type="GO" id="GO:0006749">
    <property type="term" value="P:glutathione metabolic process"/>
    <property type="evidence" value="ECO:0007669"/>
    <property type="project" value="TreeGrafter"/>
</dbReference>
<dbReference type="InterPro" id="IPR043129">
    <property type="entry name" value="ATPase_NBD"/>
</dbReference>
<dbReference type="SUPFAM" id="SSF53067">
    <property type="entry name" value="Actin-like ATPase domain"/>
    <property type="match status" value="1"/>
</dbReference>
<dbReference type="GO" id="GO:0005829">
    <property type="term" value="C:cytosol"/>
    <property type="evidence" value="ECO:0007669"/>
    <property type="project" value="TreeGrafter"/>
</dbReference>
<dbReference type="Proteomes" id="UP000450917">
    <property type="component" value="Unassembled WGS sequence"/>
</dbReference>
<dbReference type="InterPro" id="IPR002821">
    <property type="entry name" value="Hydantoinase_A"/>
</dbReference>
<feature type="domain" description="Hydantoinase A/oxoprolinase" evidence="1">
    <location>
        <begin position="230"/>
        <end position="518"/>
    </location>
</feature>
<feature type="domain" description="Hydantoinase/oxoprolinase N-terminal" evidence="2">
    <location>
        <begin position="22"/>
        <end position="208"/>
    </location>
</feature>